<proteinExistence type="predicted"/>
<protein>
    <submittedName>
        <fullName evidence="1">Uncharacterized protein</fullName>
    </submittedName>
</protein>
<reference evidence="1 2" key="1">
    <citation type="submission" date="2020-12" db="EMBL/GenBank/DDBJ databases">
        <title>Halosimplex halophilum sp. nov. and Halosimplex salinum sp. nov., two new members of the genus Halosimplex.</title>
        <authorList>
            <person name="Cui H.L."/>
        </authorList>
    </citation>
    <scope>NUCLEOTIDE SEQUENCE [LARGE SCALE GENOMIC DNA]</scope>
    <source>
        <strain evidence="1 2">YGH94</strain>
    </source>
</reference>
<dbReference type="GeneID" id="60589346"/>
<sequence>MSLKISIEEIIPETVYQETVYEQVVIGKTIDGTRFGMFDYDMHVPPNSIGETLEICINLFIPRERVTTTDRQVKGVQPNENNPDGWSDHEFYGELTSLEEISQSSYECEIDVGVGTVSIKSYKNLNQHLSVGDFVELEASRTDIAGLVRDN</sequence>
<evidence type="ECO:0000313" key="1">
    <source>
        <dbReference type="EMBL" id="QPV61598.1"/>
    </source>
</evidence>
<dbReference type="Proteomes" id="UP000595001">
    <property type="component" value="Chromosome"/>
</dbReference>
<dbReference type="OrthoDB" id="385836at2157"/>
<organism evidence="1 2">
    <name type="scientific">Halosimplex litoreum</name>
    <dbReference type="NCBI Taxonomy" id="1198301"/>
    <lineage>
        <taxon>Archaea</taxon>
        <taxon>Methanobacteriati</taxon>
        <taxon>Methanobacteriota</taxon>
        <taxon>Stenosarchaea group</taxon>
        <taxon>Halobacteria</taxon>
        <taxon>Halobacteriales</taxon>
        <taxon>Haloarculaceae</taxon>
        <taxon>Halosimplex</taxon>
    </lineage>
</organism>
<gene>
    <name evidence="1" type="ORF">I7X12_12595</name>
</gene>
<keyword evidence="2" id="KW-1185">Reference proteome</keyword>
<dbReference type="AlphaFoldDB" id="A0A7T3FWK4"/>
<dbReference type="KEGG" id="hlt:I7X12_12595"/>
<dbReference type="EMBL" id="CP065856">
    <property type="protein sequence ID" value="QPV61598.1"/>
    <property type="molecule type" value="Genomic_DNA"/>
</dbReference>
<accession>A0A7T3FWK4</accession>
<name>A0A7T3FWK4_9EURY</name>
<evidence type="ECO:0000313" key="2">
    <source>
        <dbReference type="Proteomes" id="UP000595001"/>
    </source>
</evidence>
<dbReference type="RefSeq" id="WP_198060428.1">
    <property type="nucleotide sequence ID" value="NZ_CP065856.1"/>
</dbReference>